<reference evidence="2 3" key="1">
    <citation type="submission" date="2015-01" db="EMBL/GenBank/DDBJ databases">
        <title>Evolution of Trichinella species and genotypes.</title>
        <authorList>
            <person name="Korhonen P.K."/>
            <person name="Edoardo P."/>
            <person name="Giuseppe L.R."/>
            <person name="Gasser R.B."/>
        </authorList>
    </citation>
    <scope>NUCLEOTIDE SEQUENCE [LARGE SCALE GENOMIC DNA]</scope>
    <source>
        <strain evidence="2">ISS1980</strain>
    </source>
</reference>
<dbReference type="Proteomes" id="UP000054843">
    <property type="component" value="Unassembled WGS sequence"/>
</dbReference>
<evidence type="ECO:0000256" key="1">
    <source>
        <dbReference type="SAM" id="MobiDB-lite"/>
    </source>
</evidence>
<feature type="non-terminal residue" evidence="2">
    <location>
        <position position="1"/>
    </location>
</feature>
<protein>
    <submittedName>
        <fullName evidence="2">Uncharacterized protein</fullName>
    </submittedName>
</protein>
<name>A0A0V1LWX0_9BILA</name>
<accession>A0A0V1LWX0</accession>
<organism evidence="2 3">
    <name type="scientific">Trichinella papuae</name>
    <dbReference type="NCBI Taxonomy" id="268474"/>
    <lineage>
        <taxon>Eukaryota</taxon>
        <taxon>Metazoa</taxon>
        <taxon>Ecdysozoa</taxon>
        <taxon>Nematoda</taxon>
        <taxon>Enoplea</taxon>
        <taxon>Dorylaimia</taxon>
        <taxon>Trichinellida</taxon>
        <taxon>Trichinellidae</taxon>
        <taxon>Trichinella</taxon>
    </lineage>
</organism>
<keyword evidence="3" id="KW-1185">Reference proteome</keyword>
<comment type="caution">
    <text evidence="2">The sequence shown here is derived from an EMBL/GenBank/DDBJ whole genome shotgun (WGS) entry which is preliminary data.</text>
</comment>
<sequence>LVEFNSAFPLFILYRGIGQNLSSPRRSSNALKPVSNAALCK</sequence>
<proteinExistence type="predicted"/>
<evidence type="ECO:0000313" key="3">
    <source>
        <dbReference type="Proteomes" id="UP000054843"/>
    </source>
</evidence>
<dbReference type="AlphaFoldDB" id="A0A0V1LWX0"/>
<dbReference type="EMBL" id="JYDO01001712">
    <property type="protein sequence ID" value="KRZ63915.1"/>
    <property type="molecule type" value="Genomic_DNA"/>
</dbReference>
<evidence type="ECO:0000313" key="2">
    <source>
        <dbReference type="EMBL" id="KRZ63915.1"/>
    </source>
</evidence>
<gene>
    <name evidence="2" type="ORF">T10_7738</name>
</gene>
<feature type="region of interest" description="Disordered" evidence="1">
    <location>
        <begin position="22"/>
        <end position="41"/>
    </location>
</feature>